<reference evidence="1" key="1">
    <citation type="journal article" date="2020" name="Nature">
        <title>Giant virus diversity and host interactions through global metagenomics.</title>
        <authorList>
            <person name="Schulz F."/>
            <person name="Roux S."/>
            <person name="Paez-Espino D."/>
            <person name="Jungbluth S."/>
            <person name="Walsh D.A."/>
            <person name="Denef V.J."/>
            <person name="McMahon K.D."/>
            <person name="Konstantinidis K.T."/>
            <person name="Eloe-Fadrosh E.A."/>
            <person name="Kyrpides N.C."/>
            <person name="Woyke T."/>
        </authorList>
    </citation>
    <scope>NUCLEOTIDE SEQUENCE</scope>
    <source>
        <strain evidence="1">GVMAG-M-3300021964-36</strain>
    </source>
</reference>
<sequence>MSSNDGCCLNGSNMFGFFGEAGEYLGLRTYF</sequence>
<organism evidence="1">
    <name type="scientific">viral metagenome</name>
    <dbReference type="NCBI Taxonomy" id="1070528"/>
    <lineage>
        <taxon>unclassified sequences</taxon>
        <taxon>metagenomes</taxon>
        <taxon>organismal metagenomes</taxon>
    </lineage>
</organism>
<name>A0A6C0CVP5_9ZZZZ</name>
<accession>A0A6C0CVP5</accession>
<protein>
    <submittedName>
        <fullName evidence="1">Uncharacterized protein</fullName>
    </submittedName>
</protein>
<proteinExistence type="predicted"/>
<dbReference type="AlphaFoldDB" id="A0A6C0CVP5"/>
<dbReference type="EMBL" id="MN739486">
    <property type="protein sequence ID" value="QHT07779.1"/>
    <property type="molecule type" value="Genomic_DNA"/>
</dbReference>
<evidence type="ECO:0000313" key="1">
    <source>
        <dbReference type="EMBL" id="QHT07779.1"/>
    </source>
</evidence>